<dbReference type="EMBL" id="FTOC01000004">
    <property type="protein sequence ID" value="SIS45596.1"/>
    <property type="molecule type" value="Genomic_DNA"/>
</dbReference>
<reference evidence="3" key="1">
    <citation type="submission" date="2017-01" db="EMBL/GenBank/DDBJ databases">
        <authorList>
            <person name="Varghese N."/>
            <person name="Submissions S."/>
        </authorList>
    </citation>
    <scope>NUCLEOTIDE SEQUENCE [LARGE SCALE GENOMIC DNA]</scope>
    <source>
        <strain evidence="3">DSM 23127</strain>
    </source>
</reference>
<sequence>MVRLKYQYGRGGEVVKKIVIIAFVMGLLAGCRSDTQAISLIDQEGTLIGNNSGVTTIVNALENGGSVEMIELQTKAEPYGLAVQYDNASVGETGDWMLENAVKSFILIDNVEMVDINVGSETYSYSKEKLEEEYEKDFDDVTTEKEWEEVNGWIN</sequence>
<evidence type="ECO:0000313" key="3">
    <source>
        <dbReference type="Proteomes" id="UP000187608"/>
    </source>
</evidence>
<gene>
    <name evidence="2" type="ORF">SAMN05421687_104135</name>
</gene>
<feature type="domain" description="DUF4825" evidence="1">
    <location>
        <begin position="41"/>
        <end position="124"/>
    </location>
</feature>
<evidence type="ECO:0000313" key="2">
    <source>
        <dbReference type="EMBL" id="SIS45596.1"/>
    </source>
</evidence>
<dbReference type="InterPro" id="IPR032250">
    <property type="entry name" value="DUF4825"/>
</dbReference>
<dbReference type="AlphaFoldDB" id="A0A1N7J8N3"/>
<dbReference type="STRING" id="570947.SAMN05421687_104135"/>
<protein>
    <recommendedName>
        <fullName evidence="1">DUF4825 domain-containing protein</fullName>
    </recommendedName>
</protein>
<evidence type="ECO:0000259" key="1">
    <source>
        <dbReference type="Pfam" id="PF16107"/>
    </source>
</evidence>
<dbReference type="PROSITE" id="PS51257">
    <property type="entry name" value="PROKAR_LIPOPROTEIN"/>
    <property type="match status" value="1"/>
</dbReference>
<organism evidence="2 3">
    <name type="scientific">Salimicrobium flavidum</name>
    <dbReference type="NCBI Taxonomy" id="570947"/>
    <lineage>
        <taxon>Bacteria</taxon>
        <taxon>Bacillati</taxon>
        <taxon>Bacillota</taxon>
        <taxon>Bacilli</taxon>
        <taxon>Bacillales</taxon>
        <taxon>Bacillaceae</taxon>
        <taxon>Salimicrobium</taxon>
    </lineage>
</organism>
<dbReference type="Proteomes" id="UP000187608">
    <property type="component" value="Unassembled WGS sequence"/>
</dbReference>
<dbReference type="Pfam" id="PF16107">
    <property type="entry name" value="DUF4825"/>
    <property type="match status" value="1"/>
</dbReference>
<accession>A0A1N7J8N3</accession>
<name>A0A1N7J8N3_9BACI</name>
<keyword evidence="3" id="KW-1185">Reference proteome</keyword>
<dbReference type="RefSeq" id="WP_076558311.1">
    <property type="nucleotide sequence ID" value="NZ_FTOC01000004.1"/>
</dbReference>
<proteinExistence type="predicted"/>
<dbReference type="OrthoDB" id="2352542at2"/>